<dbReference type="PRINTS" id="PR00131">
    <property type="entry name" value="GLHYDRLASE1"/>
</dbReference>
<dbReference type="PANTHER" id="PTHR10353:SF36">
    <property type="entry name" value="LP05116P"/>
    <property type="match status" value="1"/>
</dbReference>
<dbReference type="GO" id="GO:0008422">
    <property type="term" value="F:beta-glucosidase activity"/>
    <property type="evidence" value="ECO:0007669"/>
    <property type="project" value="UniProtKB-EC"/>
</dbReference>
<dbReference type="EMBL" id="MLJW01003026">
    <property type="protein sequence ID" value="OIQ73040.1"/>
    <property type="molecule type" value="Genomic_DNA"/>
</dbReference>
<keyword evidence="3 4" id="KW-0326">Glycosidase</keyword>
<evidence type="ECO:0000256" key="1">
    <source>
        <dbReference type="ARBA" id="ARBA00010838"/>
    </source>
</evidence>
<accession>A0A1J5PQF7</accession>
<dbReference type="GO" id="GO:0016052">
    <property type="term" value="P:carbohydrate catabolic process"/>
    <property type="evidence" value="ECO:0007669"/>
    <property type="project" value="TreeGrafter"/>
</dbReference>
<protein>
    <submittedName>
        <fullName evidence="4">Beta-glucosidase</fullName>
        <ecNumber evidence="4">3.2.1.21</ecNumber>
    </submittedName>
</protein>
<organism evidence="4">
    <name type="scientific">mine drainage metagenome</name>
    <dbReference type="NCBI Taxonomy" id="410659"/>
    <lineage>
        <taxon>unclassified sequences</taxon>
        <taxon>metagenomes</taxon>
        <taxon>ecological metagenomes</taxon>
    </lineage>
</organism>
<reference evidence="4" key="1">
    <citation type="submission" date="2016-10" db="EMBL/GenBank/DDBJ databases">
        <title>Sequence of Gallionella enrichment culture.</title>
        <authorList>
            <person name="Poehlein A."/>
            <person name="Muehling M."/>
            <person name="Daniel R."/>
        </authorList>
    </citation>
    <scope>NUCLEOTIDE SEQUENCE</scope>
</reference>
<proteinExistence type="inferred from homology"/>
<dbReference type="GO" id="GO:0005829">
    <property type="term" value="C:cytosol"/>
    <property type="evidence" value="ECO:0007669"/>
    <property type="project" value="TreeGrafter"/>
</dbReference>
<keyword evidence="2 4" id="KW-0378">Hydrolase</keyword>
<dbReference type="InterPro" id="IPR017853">
    <property type="entry name" value="GH"/>
</dbReference>
<gene>
    <name evidence="4" type="primary">bglA_9</name>
    <name evidence="4" type="ORF">GALL_453270</name>
</gene>
<evidence type="ECO:0000256" key="2">
    <source>
        <dbReference type="ARBA" id="ARBA00022801"/>
    </source>
</evidence>
<dbReference type="EC" id="3.2.1.21" evidence="4"/>
<dbReference type="InterPro" id="IPR001360">
    <property type="entry name" value="Glyco_hydro_1"/>
</dbReference>
<dbReference type="SUPFAM" id="SSF51445">
    <property type="entry name" value="(Trans)glycosidases"/>
    <property type="match status" value="1"/>
</dbReference>
<sequence length="395" mass="43559">MMLHFPDGFRWGSATAAHQIEGNNVNTDWWAREHAPGTTIAEPSGDACDSYHRFREDMQVLADVGLGTYRFSLEWARIEPEKGFVSRAALDHYRRMVDTARELGIEPMVTLHHFTIPRWFDADGGWLAPDAVDRFTRFTETVLPVLDGVELVCTINEPNMVAMFAGDDPADAERTTLQAFGQPAPNPRVAETLLAAHRSAREVLAAAGPFRSGWTVATQDFQPEPGCEELARSYGYPRDAWYLEAARGDDWVGVQAYTRTTIGPDGPLPVPDDAETTLTGWEYYPRALEDGVRLAHAMAPGVPVVVTENGIATADDARRIAYVRGALTGLHAAIADGIPVEGYLYWSLLDNYEWGSYAPTFGLVAVDRRTFVRTAKPSSRWLGEVARANALESSA</sequence>
<dbReference type="AlphaFoldDB" id="A0A1J5PQF7"/>
<name>A0A1J5PQF7_9ZZZZ</name>
<dbReference type="PANTHER" id="PTHR10353">
    <property type="entry name" value="GLYCOSYL HYDROLASE"/>
    <property type="match status" value="1"/>
</dbReference>
<evidence type="ECO:0000256" key="3">
    <source>
        <dbReference type="ARBA" id="ARBA00023295"/>
    </source>
</evidence>
<comment type="caution">
    <text evidence="4">The sequence shown here is derived from an EMBL/GenBank/DDBJ whole genome shotgun (WGS) entry which is preliminary data.</text>
</comment>
<dbReference type="Pfam" id="PF00232">
    <property type="entry name" value="Glyco_hydro_1"/>
    <property type="match status" value="2"/>
</dbReference>
<evidence type="ECO:0000313" key="4">
    <source>
        <dbReference type="EMBL" id="OIQ73040.1"/>
    </source>
</evidence>
<comment type="similarity">
    <text evidence="1">Belongs to the glycosyl hydrolase 1 family.</text>
</comment>
<dbReference type="Gene3D" id="3.20.20.80">
    <property type="entry name" value="Glycosidases"/>
    <property type="match status" value="1"/>
</dbReference>